<dbReference type="Pfam" id="PF00633">
    <property type="entry name" value="HHH"/>
    <property type="match status" value="1"/>
</dbReference>
<dbReference type="InterPro" id="IPR011257">
    <property type="entry name" value="DNA_glycosylase"/>
</dbReference>
<comment type="caution">
    <text evidence="8">Lacks conserved residue(s) required for the propagation of feature annotation.</text>
</comment>
<keyword evidence="4 8" id="KW-0234">DNA repair</keyword>
<dbReference type="InterPro" id="IPR023170">
    <property type="entry name" value="HhH_base_excis_C"/>
</dbReference>
<sequence>MRSKADAPVDTMGCTELYSGKATAVEKRFQILISLLMSSQTKDEVNAGAMKRLNEHFKSFSAEDAATANESLLSELITPVGFHKTKSKNIVKVGAICRDQYGGDIPDTIENLVKLPGIGPKMGYLALSCAWGKNDGIGVDVHVHRICQRLCFTKKPKDPEATRAQLESWLPKDKWQEINKLLVGFGQQICSAKAPQCSNCLNNAICPKNFSGEKNSPKK</sequence>
<dbReference type="PANTHER" id="PTHR43286:SF1">
    <property type="entry name" value="ENDONUCLEASE III-LIKE PROTEIN 1"/>
    <property type="match status" value="1"/>
</dbReference>
<evidence type="ECO:0000313" key="11">
    <source>
        <dbReference type="Proteomes" id="UP001158576"/>
    </source>
</evidence>
<keyword evidence="8" id="KW-0496">Mitochondrion</keyword>
<evidence type="ECO:0000256" key="4">
    <source>
        <dbReference type="ARBA" id="ARBA00023204"/>
    </source>
</evidence>
<dbReference type="SUPFAM" id="SSF48150">
    <property type="entry name" value="DNA-glycosylase"/>
    <property type="match status" value="1"/>
</dbReference>
<accession>A0ABN7SB04</accession>
<keyword evidence="6 8" id="KW-0326">Glycosidase</keyword>
<evidence type="ECO:0000256" key="6">
    <source>
        <dbReference type="ARBA" id="ARBA00023295"/>
    </source>
</evidence>
<evidence type="ECO:0000256" key="8">
    <source>
        <dbReference type="HAMAP-Rule" id="MF_03183"/>
    </source>
</evidence>
<comment type="function">
    <text evidence="8">Bifunctional DNA N-glycosylase with associated apurinic/apyrimidinic (AP) lyase function that catalyzes the first step in base excision repair (BER), the primary repair pathway for the repair of oxidative DNA damage. The DNA N-glycosylase activity releases the damaged DNA base from DNA by cleaving the N-glycosidic bond, leaving an AP site. The AP lyase activity cleaves the phosphodiester bond 3' to the AP site by a beta-elimination. Primarily recognizes and repairs oxidative base damage of pyrimidines.</text>
</comment>
<feature type="domain" description="HhH-GPD" evidence="9">
    <location>
        <begin position="37"/>
        <end position="188"/>
    </location>
</feature>
<reference evidence="10 11" key="1">
    <citation type="submission" date="2021-04" db="EMBL/GenBank/DDBJ databases">
        <authorList>
            <person name="Bliznina A."/>
        </authorList>
    </citation>
    <scope>NUCLEOTIDE SEQUENCE [LARGE SCALE GENOMIC DNA]</scope>
</reference>
<dbReference type="Proteomes" id="UP001158576">
    <property type="component" value="Chromosome XSR"/>
</dbReference>
<dbReference type="Gene3D" id="1.10.1670.10">
    <property type="entry name" value="Helix-hairpin-Helix base-excision DNA repair enzymes (C-terminal)"/>
    <property type="match status" value="1"/>
</dbReference>
<dbReference type="EC" id="4.2.99.18" evidence="8"/>
<organism evidence="10 11">
    <name type="scientific">Oikopleura dioica</name>
    <name type="common">Tunicate</name>
    <dbReference type="NCBI Taxonomy" id="34765"/>
    <lineage>
        <taxon>Eukaryota</taxon>
        <taxon>Metazoa</taxon>
        <taxon>Chordata</taxon>
        <taxon>Tunicata</taxon>
        <taxon>Appendicularia</taxon>
        <taxon>Copelata</taxon>
        <taxon>Oikopleuridae</taxon>
        <taxon>Oikopleura</taxon>
    </lineage>
</organism>
<dbReference type="PANTHER" id="PTHR43286">
    <property type="entry name" value="ENDONUCLEASE III-LIKE PROTEIN 1"/>
    <property type="match status" value="1"/>
</dbReference>
<dbReference type="PIRSF" id="PIRSF001435">
    <property type="entry name" value="Nth"/>
    <property type="match status" value="1"/>
</dbReference>
<comment type="similarity">
    <text evidence="1 8">Belongs to the Nth/MutY family.</text>
</comment>
<dbReference type="EMBL" id="OU015569">
    <property type="protein sequence ID" value="CAG5094410.1"/>
    <property type="molecule type" value="Genomic_DNA"/>
</dbReference>
<gene>
    <name evidence="8" type="primary">NTH1</name>
    <name evidence="10" type="ORF">OKIOD_LOCUS5090</name>
</gene>
<comment type="subcellular location">
    <subcellularLocation>
        <location evidence="8">Nucleus</location>
    </subcellularLocation>
    <subcellularLocation>
        <location evidence="8">Mitochondrion</location>
    </subcellularLocation>
</comment>
<keyword evidence="11" id="KW-1185">Reference proteome</keyword>
<evidence type="ECO:0000256" key="2">
    <source>
        <dbReference type="ARBA" id="ARBA00022763"/>
    </source>
</evidence>
<dbReference type="PROSITE" id="PS01155">
    <property type="entry name" value="ENDONUCLEASE_III_2"/>
    <property type="match status" value="1"/>
</dbReference>
<keyword evidence="8" id="KW-0539">Nucleus</keyword>
<evidence type="ECO:0000256" key="5">
    <source>
        <dbReference type="ARBA" id="ARBA00023239"/>
    </source>
</evidence>
<dbReference type="EC" id="3.2.2.-" evidence="8"/>
<dbReference type="CDD" id="cd00056">
    <property type="entry name" value="ENDO3c"/>
    <property type="match status" value="1"/>
</dbReference>
<dbReference type="InterPro" id="IPR004036">
    <property type="entry name" value="Endonuclease-III-like_CS2"/>
</dbReference>
<name>A0ABN7SB04_OIKDI</name>
<dbReference type="Gene3D" id="1.10.340.30">
    <property type="entry name" value="Hypothetical protein, domain 2"/>
    <property type="match status" value="1"/>
</dbReference>
<evidence type="ECO:0000259" key="9">
    <source>
        <dbReference type="SMART" id="SM00478"/>
    </source>
</evidence>
<keyword evidence="5 8" id="KW-0456">Lyase</keyword>
<proteinExistence type="inferred from homology"/>
<evidence type="ECO:0000256" key="7">
    <source>
        <dbReference type="ARBA" id="ARBA00044632"/>
    </source>
</evidence>
<keyword evidence="3 8" id="KW-0378">Hydrolase</keyword>
<keyword evidence="2 8" id="KW-0227">DNA damage</keyword>
<protein>
    <recommendedName>
        <fullName evidence="8">Endonuclease III homolog</fullName>
        <ecNumber evidence="8">3.2.2.-</ecNumber>
        <ecNumber evidence="8">4.2.99.18</ecNumber>
    </recommendedName>
    <alternativeName>
        <fullName evidence="8">Bifunctional DNA N-glycosylase/DNA-(apurinic or apyrimidinic site) lyase</fullName>
        <shortName evidence="8">DNA glycosylase/AP lyase</shortName>
    </alternativeName>
</protein>
<evidence type="ECO:0000256" key="1">
    <source>
        <dbReference type="ARBA" id="ARBA00008343"/>
    </source>
</evidence>
<evidence type="ECO:0000256" key="3">
    <source>
        <dbReference type="ARBA" id="ARBA00022801"/>
    </source>
</evidence>
<dbReference type="SMART" id="SM00478">
    <property type="entry name" value="ENDO3c"/>
    <property type="match status" value="1"/>
</dbReference>
<dbReference type="InterPro" id="IPR030841">
    <property type="entry name" value="NTH1"/>
</dbReference>
<dbReference type="InterPro" id="IPR003265">
    <property type="entry name" value="HhH-GPD_domain"/>
</dbReference>
<dbReference type="HAMAP" id="MF_03183">
    <property type="entry name" value="Endonuclease_III_Nth"/>
    <property type="match status" value="1"/>
</dbReference>
<evidence type="ECO:0000313" key="10">
    <source>
        <dbReference type="EMBL" id="CAG5094410.1"/>
    </source>
</evidence>
<comment type="catalytic activity">
    <reaction evidence="7 8">
        <text>2'-deoxyribonucleotide-(2'-deoxyribose 5'-phosphate)-2'-deoxyribonucleotide-DNA = a 3'-end 2'-deoxyribonucleotide-(2,3-dehydro-2,3-deoxyribose 5'-phosphate)-DNA + a 5'-end 5'-phospho-2'-deoxyribonucleoside-DNA + H(+)</text>
        <dbReference type="Rhea" id="RHEA:66592"/>
        <dbReference type="Rhea" id="RHEA-COMP:13180"/>
        <dbReference type="Rhea" id="RHEA-COMP:16897"/>
        <dbReference type="Rhea" id="RHEA-COMP:17067"/>
        <dbReference type="ChEBI" id="CHEBI:15378"/>
        <dbReference type="ChEBI" id="CHEBI:136412"/>
        <dbReference type="ChEBI" id="CHEBI:157695"/>
        <dbReference type="ChEBI" id="CHEBI:167181"/>
        <dbReference type="EC" id="4.2.99.18"/>
    </reaction>
</comment>
<dbReference type="InterPro" id="IPR000445">
    <property type="entry name" value="HhH_motif"/>
</dbReference>
<dbReference type="Pfam" id="PF00730">
    <property type="entry name" value="HhH-GPD"/>
    <property type="match status" value="1"/>
</dbReference>